<dbReference type="PANTHER" id="PTHR43649:SF12">
    <property type="entry name" value="DIACETYLCHITOBIOSE BINDING PROTEIN DASA"/>
    <property type="match status" value="1"/>
</dbReference>
<keyword evidence="4" id="KW-1185">Reference proteome</keyword>
<dbReference type="InterPro" id="IPR050490">
    <property type="entry name" value="Bact_solute-bd_prot1"/>
</dbReference>
<keyword evidence="2" id="KW-0732">Signal</keyword>
<protein>
    <submittedName>
        <fullName evidence="3">Extracellular solute-binding protein</fullName>
    </submittedName>
</protein>
<evidence type="ECO:0000256" key="1">
    <source>
        <dbReference type="SAM" id="MobiDB-lite"/>
    </source>
</evidence>
<evidence type="ECO:0000313" key="4">
    <source>
        <dbReference type="Proteomes" id="UP000309676"/>
    </source>
</evidence>
<feature type="compositionally biased region" description="Low complexity" evidence="1">
    <location>
        <begin position="41"/>
        <end position="58"/>
    </location>
</feature>
<dbReference type="EMBL" id="VCIW01000008">
    <property type="protein sequence ID" value="TLS51654.1"/>
    <property type="molecule type" value="Genomic_DNA"/>
</dbReference>
<organism evidence="3 4">
    <name type="scientific">Paenibacillus antri</name>
    <dbReference type="NCBI Taxonomy" id="2582848"/>
    <lineage>
        <taxon>Bacteria</taxon>
        <taxon>Bacillati</taxon>
        <taxon>Bacillota</taxon>
        <taxon>Bacilli</taxon>
        <taxon>Bacillales</taxon>
        <taxon>Paenibacillaceae</taxon>
        <taxon>Paenibacillus</taxon>
    </lineage>
</organism>
<proteinExistence type="predicted"/>
<dbReference type="Gene3D" id="3.40.190.10">
    <property type="entry name" value="Periplasmic binding protein-like II"/>
    <property type="match status" value="2"/>
</dbReference>
<dbReference type="PROSITE" id="PS51257">
    <property type="entry name" value="PROKAR_LIPOPROTEIN"/>
    <property type="match status" value="1"/>
</dbReference>
<evidence type="ECO:0000256" key="2">
    <source>
        <dbReference type="SAM" id="SignalP"/>
    </source>
</evidence>
<feature type="signal peptide" evidence="2">
    <location>
        <begin position="1"/>
        <end position="29"/>
    </location>
</feature>
<dbReference type="Proteomes" id="UP000309676">
    <property type="component" value="Unassembled WGS sequence"/>
</dbReference>
<dbReference type="Pfam" id="PF01547">
    <property type="entry name" value="SBP_bac_1"/>
    <property type="match status" value="1"/>
</dbReference>
<feature type="region of interest" description="Disordered" evidence="1">
    <location>
        <begin position="37"/>
        <end position="70"/>
    </location>
</feature>
<evidence type="ECO:0000313" key="3">
    <source>
        <dbReference type="EMBL" id="TLS51654.1"/>
    </source>
</evidence>
<accession>A0A5R9GEL8</accession>
<dbReference type="AlphaFoldDB" id="A0A5R9GEL8"/>
<dbReference type="InterPro" id="IPR006059">
    <property type="entry name" value="SBP"/>
</dbReference>
<gene>
    <name evidence="3" type="ORF">FE782_14225</name>
</gene>
<feature type="chain" id="PRO_5038895980" evidence="2">
    <location>
        <begin position="30"/>
        <end position="531"/>
    </location>
</feature>
<dbReference type="PANTHER" id="PTHR43649">
    <property type="entry name" value="ARABINOSE-BINDING PROTEIN-RELATED"/>
    <property type="match status" value="1"/>
</dbReference>
<sequence length="531" mass="58141">MRRVTMKMNRTFNLATLRLCVLAAVLALAACNGSSGGSGGAPAASGSGDGGAKAPSGGTSDASKAPAEAPTVTALMSRATNFPEDNLVIQEIRKQSGVNLQVESVVSDDYENRLNTLIVSRNAPDIFRVTKAKLQELVDNDVIMPLDDLLKSHGPNMMENRGALLQGPAYIDGKTYGIPDMWFEGNALAIRKDWLDKLGLPVPTTLDEFERTLKAFVNDDPDGNGLNDTIGLGAAVEVRQTWEQIFAAHGVPQGRYVTIDGKLTPWLLAPGYLDAVKFLNKLYQQGLIDPEFATVPTLQSFEKLWNGKVGAYNFNADGTTQNWLTRYVEEPKPVFAYTYLKGPNGQGGHVRPVMEDSGAYTVISSAAKNPEAAMRALDYLVSVEGDRLTWAGVENVHYKWNASGQFEWIPPFDDAVKLRDAGGYMYSVIINRGSQGLREQLYNDITREARQMVLDHTLEDAYIFGLPDVQKERGTILDDMEKEFRTIAITSSGDLDALYEEFKAKYLAEGGADLIEQATEIYKAEQAARGD</sequence>
<name>A0A5R9GEL8_9BACL</name>
<dbReference type="SUPFAM" id="SSF53850">
    <property type="entry name" value="Periplasmic binding protein-like II"/>
    <property type="match status" value="1"/>
</dbReference>
<comment type="caution">
    <text evidence="3">The sequence shown here is derived from an EMBL/GenBank/DDBJ whole genome shotgun (WGS) entry which is preliminary data.</text>
</comment>
<reference evidence="3 4" key="1">
    <citation type="submission" date="2019-05" db="EMBL/GenBank/DDBJ databases">
        <authorList>
            <person name="Narsing Rao M.P."/>
            <person name="Li W.J."/>
        </authorList>
    </citation>
    <scope>NUCLEOTIDE SEQUENCE [LARGE SCALE GENOMIC DNA]</scope>
    <source>
        <strain evidence="3 4">SYSU_K30003</strain>
    </source>
</reference>